<dbReference type="EMBL" id="DSLG01000008">
    <property type="protein sequence ID" value="HEA87679.1"/>
    <property type="molecule type" value="Genomic_DNA"/>
</dbReference>
<evidence type="ECO:0000259" key="5">
    <source>
        <dbReference type="Pfam" id="PF13458"/>
    </source>
</evidence>
<evidence type="ECO:0000256" key="3">
    <source>
        <dbReference type="ARBA" id="ARBA00022729"/>
    </source>
</evidence>
<gene>
    <name evidence="6" type="ORF">ENP94_06710</name>
    <name evidence="7" type="ORF">ENS16_02360</name>
</gene>
<dbReference type="GO" id="GO:0006865">
    <property type="term" value="P:amino acid transport"/>
    <property type="evidence" value="ECO:0007669"/>
    <property type="project" value="UniProtKB-KW"/>
</dbReference>
<dbReference type="CDD" id="cd06347">
    <property type="entry name" value="PBP1_ABC_LivK_ligand_binding-like"/>
    <property type="match status" value="1"/>
</dbReference>
<dbReference type="EMBL" id="DSTU01000004">
    <property type="protein sequence ID" value="HFJ53518.1"/>
    <property type="molecule type" value="Genomic_DNA"/>
</dbReference>
<accession>A0A7C3IIB7</accession>
<dbReference type="AlphaFoldDB" id="A0A7C3IIB7"/>
<dbReference type="InterPro" id="IPR028081">
    <property type="entry name" value="Leu-bd"/>
</dbReference>
<comment type="similarity">
    <text evidence="1">Belongs to the leucine-binding protein family.</text>
</comment>
<dbReference type="Gene3D" id="3.40.50.2300">
    <property type="match status" value="2"/>
</dbReference>
<dbReference type="PRINTS" id="PR00337">
    <property type="entry name" value="LEUILEVALBP"/>
</dbReference>
<dbReference type="PANTHER" id="PTHR30483">
    <property type="entry name" value="LEUCINE-SPECIFIC-BINDING PROTEIN"/>
    <property type="match status" value="1"/>
</dbReference>
<dbReference type="PANTHER" id="PTHR30483:SF6">
    <property type="entry name" value="PERIPLASMIC BINDING PROTEIN OF ABC TRANSPORTER FOR NATURAL AMINO ACIDS"/>
    <property type="match status" value="1"/>
</dbReference>
<feature type="domain" description="Leucine-binding protein" evidence="5">
    <location>
        <begin position="26"/>
        <end position="370"/>
    </location>
</feature>
<evidence type="ECO:0000256" key="4">
    <source>
        <dbReference type="ARBA" id="ARBA00022970"/>
    </source>
</evidence>
<comment type="caution">
    <text evidence="7">The sequence shown here is derived from an EMBL/GenBank/DDBJ whole genome shotgun (WGS) entry which is preliminary data.</text>
</comment>
<keyword evidence="4" id="KW-0029">Amino-acid transport</keyword>
<evidence type="ECO:0000313" key="7">
    <source>
        <dbReference type="EMBL" id="HFJ53518.1"/>
    </source>
</evidence>
<dbReference type="SUPFAM" id="SSF53822">
    <property type="entry name" value="Periplasmic binding protein-like I"/>
    <property type="match status" value="1"/>
</dbReference>
<dbReference type="InterPro" id="IPR028082">
    <property type="entry name" value="Peripla_BP_I"/>
</dbReference>
<keyword evidence="2" id="KW-0813">Transport</keyword>
<name>A0A7C3IIB7_UNCW3</name>
<protein>
    <submittedName>
        <fullName evidence="7">ABC transporter substrate-binding protein</fullName>
    </submittedName>
</protein>
<proteinExistence type="inferred from homology"/>
<keyword evidence="3" id="KW-0732">Signal</keyword>
<evidence type="ECO:0000256" key="2">
    <source>
        <dbReference type="ARBA" id="ARBA00022448"/>
    </source>
</evidence>
<dbReference type="InterPro" id="IPR000709">
    <property type="entry name" value="Leu_Ile_Val-bd"/>
</dbReference>
<organism evidence="7">
    <name type="scientific">candidate division WOR-3 bacterium</name>
    <dbReference type="NCBI Taxonomy" id="2052148"/>
    <lineage>
        <taxon>Bacteria</taxon>
        <taxon>Bacteria division WOR-3</taxon>
    </lineage>
</organism>
<sequence length="379" mass="41024">MRNLTVLILTLGLGLAILSCGPGNVIKVGVVAPLTGDVKTFGESTVNGIMLAIEEANRAGGVNGKQIKLFISDDKNDPTEAANAGGKLIELDGVVAIIGSVSTKCSLPLADKCQVARIPMITPTSTNPKVTVTDDGRHKEFIFRACFTDSFQGVVAARFAIDSLKAKTAAIMFDVGNDYSRGLADYFKRFFEAAGGKVVAYESYQKDDVDFSALLTKIKQQKPDLVFLPDYYNKVGLIVKQAYQLGLVTRFLGGDGWDSPAMLEIAGKEVAGSYFVNHYSADDPRPEVQNWVNKYQARYGQKPDAFATLGYDAGLLLIAALKNAPNAKPDEIREALSKIRDYPCVSGTITFDEFGNPIKLATIIQYTETGQRFVTSFAP</sequence>
<evidence type="ECO:0000313" key="6">
    <source>
        <dbReference type="EMBL" id="HEA87679.1"/>
    </source>
</evidence>
<dbReference type="InterPro" id="IPR051010">
    <property type="entry name" value="BCAA_transport"/>
</dbReference>
<dbReference type="Pfam" id="PF13458">
    <property type="entry name" value="Peripla_BP_6"/>
    <property type="match status" value="1"/>
</dbReference>
<evidence type="ECO:0000256" key="1">
    <source>
        <dbReference type="ARBA" id="ARBA00010062"/>
    </source>
</evidence>
<reference evidence="7" key="1">
    <citation type="journal article" date="2020" name="mSystems">
        <title>Genome- and Community-Level Interaction Insights into Carbon Utilization and Element Cycling Functions of Hydrothermarchaeota in Hydrothermal Sediment.</title>
        <authorList>
            <person name="Zhou Z."/>
            <person name="Liu Y."/>
            <person name="Xu W."/>
            <person name="Pan J."/>
            <person name="Luo Z.H."/>
            <person name="Li M."/>
        </authorList>
    </citation>
    <scope>NUCLEOTIDE SEQUENCE [LARGE SCALE GENOMIC DNA]</scope>
    <source>
        <strain evidence="6">SpSt-265</strain>
        <strain evidence="7">SpSt-465</strain>
    </source>
</reference>
<dbReference type="PROSITE" id="PS51257">
    <property type="entry name" value="PROKAR_LIPOPROTEIN"/>
    <property type="match status" value="1"/>
</dbReference>